<dbReference type="EMBL" id="CAEZXS010000315">
    <property type="protein sequence ID" value="CAB4718485.1"/>
    <property type="molecule type" value="Genomic_DNA"/>
</dbReference>
<proteinExistence type="predicted"/>
<name>A0A6J6RBU8_9ZZZZ</name>
<protein>
    <submittedName>
        <fullName evidence="1">Unannotated protein</fullName>
    </submittedName>
</protein>
<organism evidence="1">
    <name type="scientific">freshwater metagenome</name>
    <dbReference type="NCBI Taxonomy" id="449393"/>
    <lineage>
        <taxon>unclassified sequences</taxon>
        <taxon>metagenomes</taxon>
        <taxon>ecological metagenomes</taxon>
    </lineage>
</organism>
<evidence type="ECO:0000313" key="1">
    <source>
        <dbReference type="EMBL" id="CAB4718485.1"/>
    </source>
</evidence>
<gene>
    <name evidence="1" type="ORF">UFOPK2582_01801</name>
</gene>
<sequence length="102" mass="11031">MIDQIGSTSFEGSPQGSVALAMLDEWASEVHDGLVRKSLIVDDLLDLRSELADEPLLLIEIDQFLSSIPGKTVVEPKWWAATLATLQEELAQRLPAGAAVDS</sequence>
<accession>A0A6J6RBU8</accession>
<reference evidence="1" key="1">
    <citation type="submission" date="2020-05" db="EMBL/GenBank/DDBJ databases">
        <authorList>
            <person name="Chiriac C."/>
            <person name="Salcher M."/>
            <person name="Ghai R."/>
            <person name="Kavagutti S V."/>
        </authorList>
    </citation>
    <scope>NUCLEOTIDE SEQUENCE</scope>
</reference>
<dbReference type="AlphaFoldDB" id="A0A6J6RBU8"/>